<sequence>WEWWKEDSNFARINGFPEDELQRAIKNHPGRRYGVRGRLDFHIVKEGDAINIGDYLFKCIETPGHSKGHICLYEPNKKLFVSGDHILIDITPNISLWSYEENPLNEYLISLDKVYNLDVKLVLPGHRRTFKNHKQRIQELKRHHQTRANEVLSILEKGKQNAFQVASQMSWDMSYEFWYQFPSSQKWFAFGEAIAHLKYLEEKGKVRRVMQEQQVEFSLK</sequence>
<feature type="domain" description="Metallo-beta-lactamase-like C-terminal" evidence="2">
    <location>
        <begin position="183"/>
        <end position="206"/>
    </location>
</feature>
<evidence type="ECO:0000313" key="3">
    <source>
        <dbReference type="EMBL" id="GAI58585.1"/>
    </source>
</evidence>
<dbReference type="InterPro" id="IPR050662">
    <property type="entry name" value="Sec-metab_biosynth-thioest"/>
</dbReference>
<dbReference type="Gene3D" id="1.10.10.10">
    <property type="entry name" value="Winged helix-like DNA-binding domain superfamily/Winged helix DNA-binding domain"/>
    <property type="match status" value="1"/>
</dbReference>
<feature type="non-terminal residue" evidence="3">
    <location>
        <position position="1"/>
    </location>
</feature>
<dbReference type="InterPro" id="IPR001279">
    <property type="entry name" value="Metallo-B-lactamas"/>
</dbReference>
<protein>
    <submittedName>
        <fullName evidence="3">Uncharacterized protein</fullName>
    </submittedName>
</protein>
<dbReference type="InterPro" id="IPR036866">
    <property type="entry name" value="RibonucZ/Hydroxyglut_hydro"/>
</dbReference>
<reference evidence="3" key="1">
    <citation type="journal article" date="2014" name="Front. Microbiol.">
        <title>High frequency of phylogenetically diverse reductive dehalogenase-homologous genes in deep subseafloor sedimentary metagenomes.</title>
        <authorList>
            <person name="Kawai M."/>
            <person name="Futagami T."/>
            <person name="Toyoda A."/>
            <person name="Takaki Y."/>
            <person name="Nishi S."/>
            <person name="Hori S."/>
            <person name="Arai W."/>
            <person name="Tsubouchi T."/>
            <person name="Morono Y."/>
            <person name="Uchiyama I."/>
            <person name="Ito T."/>
            <person name="Fujiyama A."/>
            <person name="Inagaki F."/>
            <person name="Takami H."/>
        </authorList>
    </citation>
    <scope>NUCLEOTIDE SEQUENCE</scope>
    <source>
        <strain evidence="3">Expedition CK06-06</strain>
    </source>
</reference>
<dbReference type="SUPFAM" id="SSF56281">
    <property type="entry name" value="Metallo-hydrolase/oxidoreductase"/>
    <property type="match status" value="1"/>
</dbReference>
<dbReference type="Pfam" id="PF00753">
    <property type="entry name" value="Lactamase_B"/>
    <property type="match status" value="1"/>
</dbReference>
<accession>X1R620</accession>
<dbReference type="AlphaFoldDB" id="X1R620"/>
<organism evidence="3">
    <name type="scientific">marine sediment metagenome</name>
    <dbReference type="NCBI Taxonomy" id="412755"/>
    <lineage>
        <taxon>unclassified sequences</taxon>
        <taxon>metagenomes</taxon>
        <taxon>ecological metagenomes</taxon>
    </lineage>
</organism>
<evidence type="ECO:0000259" key="1">
    <source>
        <dbReference type="Pfam" id="PF00753"/>
    </source>
</evidence>
<evidence type="ECO:0000259" key="2">
    <source>
        <dbReference type="Pfam" id="PF21221"/>
    </source>
</evidence>
<proteinExistence type="predicted"/>
<feature type="domain" description="Metallo-beta-lactamase" evidence="1">
    <location>
        <begin position="19"/>
        <end position="126"/>
    </location>
</feature>
<dbReference type="Gene3D" id="3.60.15.10">
    <property type="entry name" value="Ribonuclease Z/Hydroxyacylglutathione hydrolase-like"/>
    <property type="match status" value="1"/>
</dbReference>
<dbReference type="InterPro" id="IPR036388">
    <property type="entry name" value="WH-like_DNA-bd_sf"/>
</dbReference>
<comment type="caution">
    <text evidence="3">The sequence shown here is derived from an EMBL/GenBank/DDBJ whole genome shotgun (WGS) entry which is preliminary data.</text>
</comment>
<dbReference type="InterPro" id="IPR048933">
    <property type="entry name" value="B_lactamase-like_C"/>
</dbReference>
<dbReference type="PANTHER" id="PTHR23131">
    <property type="entry name" value="ENDORIBONUCLEASE LACTB2"/>
    <property type="match status" value="1"/>
</dbReference>
<dbReference type="PANTHER" id="PTHR23131:SF4">
    <property type="entry name" value="METALLO-BETA-LACTAMASE SUPERFAMILY POTEIN"/>
    <property type="match status" value="1"/>
</dbReference>
<gene>
    <name evidence="3" type="ORF">S06H3_55664</name>
</gene>
<dbReference type="Pfam" id="PF21221">
    <property type="entry name" value="B_lactamase-like_C"/>
    <property type="match status" value="1"/>
</dbReference>
<dbReference type="EMBL" id="BARV01035707">
    <property type="protein sequence ID" value="GAI58585.1"/>
    <property type="molecule type" value="Genomic_DNA"/>
</dbReference>
<name>X1R620_9ZZZZ</name>